<dbReference type="PROSITE" id="PS51068">
    <property type="entry name" value="FPG_CAT"/>
    <property type="match status" value="1"/>
</dbReference>
<feature type="domain" description="FPG-type" evidence="16">
    <location>
        <begin position="248"/>
        <end position="282"/>
    </location>
</feature>
<keyword evidence="10" id="KW-0238">DNA-binding</keyword>
<gene>
    <name evidence="18" type="ORF">UFOPK3770_01137</name>
</gene>
<dbReference type="CDD" id="cd08966">
    <property type="entry name" value="EcFpg-like_N"/>
    <property type="match status" value="1"/>
</dbReference>
<dbReference type="EMBL" id="CAESAJ010000154">
    <property type="protein sequence ID" value="CAB4343036.1"/>
    <property type="molecule type" value="Genomic_DNA"/>
</dbReference>
<dbReference type="FunFam" id="1.10.8.50:FF:000003">
    <property type="entry name" value="Formamidopyrimidine-DNA glycosylase"/>
    <property type="match status" value="1"/>
</dbReference>
<keyword evidence="13" id="KW-0511">Multifunctional enzyme</keyword>
<comment type="catalytic activity">
    <reaction evidence="15">
        <text>2'-deoxyribonucleotide-(2'-deoxyribose 5'-phosphate)-2'-deoxyribonucleotide-DNA = a 3'-end 2'-deoxyribonucleotide-(2,3-dehydro-2,3-deoxyribose 5'-phosphate)-DNA + a 5'-end 5'-phospho-2'-deoxyribonucleoside-DNA + H(+)</text>
        <dbReference type="Rhea" id="RHEA:66592"/>
        <dbReference type="Rhea" id="RHEA-COMP:13180"/>
        <dbReference type="Rhea" id="RHEA-COMP:16897"/>
        <dbReference type="Rhea" id="RHEA-COMP:17067"/>
        <dbReference type="ChEBI" id="CHEBI:15378"/>
        <dbReference type="ChEBI" id="CHEBI:136412"/>
        <dbReference type="ChEBI" id="CHEBI:157695"/>
        <dbReference type="ChEBI" id="CHEBI:167181"/>
        <dbReference type="EC" id="4.2.99.18"/>
    </reaction>
</comment>
<comment type="cofactor">
    <cofactor evidence="2">
        <name>Zn(2+)</name>
        <dbReference type="ChEBI" id="CHEBI:29105"/>
    </cofactor>
</comment>
<dbReference type="Pfam" id="PF01149">
    <property type="entry name" value="Fapy_DNA_glyco"/>
    <property type="match status" value="1"/>
</dbReference>
<evidence type="ECO:0000256" key="13">
    <source>
        <dbReference type="ARBA" id="ARBA00023268"/>
    </source>
</evidence>
<dbReference type="NCBIfam" id="TIGR00577">
    <property type="entry name" value="fpg"/>
    <property type="match status" value="1"/>
</dbReference>
<dbReference type="GO" id="GO:0006284">
    <property type="term" value="P:base-excision repair"/>
    <property type="evidence" value="ECO:0007669"/>
    <property type="project" value="InterPro"/>
</dbReference>
<evidence type="ECO:0000256" key="9">
    <source>
        <dbReference type="ARBA" id="ARBA00022833"/>
    </source>
</evidence>
<dbReference type="Pfam" id="PF06831">
    <property type="entry name" value="H2TH"/>
    <property type="match status" value="1"/>
</dbReference>
<dbReference type="GO" id="GO:0140078">
    <property type="term" value="F:class I DNA-(apurinic or apyrimidinic site) endonuclease activity"/>
    <property type="evidence" value="ECO:0007669"/>
    <property type="project" value="UniProtKB-EC"/>
</dbReference>
<dbReference type="PANTHER" id="PTHR22993:SF9">
    <property type="entry name" value="FORMAMIDOPYRIMIDINE-DNA GLYCOSYLASE"/>
    <property type="match status" value="1"/>
</dbReference>
<dbReference type="InterPro" id="IPR015886">
    <property type="entry name" value="H2TH_FPG"/>
</dbReference>
<keyword evidence="11" id="KW-0234">DNA repair</keyword>
<evidence type="ECO:0000256" key="12">
    <source>
        <dbReference type="ARBA" id="ARBA00023239"/>
    </source>
</evidence>
<sequence length="304" mass="33815">MPELPEVEVVRRGLDRWVTSRTISHVEVMHSRAVRNHVGGAKDFCNRLKGRTVVSVSRRGKFMWLNLDDSSALLTHLGMSGQVLVQPLDAPAESHLRIRMTFSDGRTAMHFVDQRTFGGMAVEERAETTHGQWLPASVMHIARDPLDPLFDETAFVTALRAKNTQVKRALLDQNLISGIGNIYADEALWASKIHWATSTQAMTTVRVRDLLANAQSVMSRALAAGGTSFDSLYVNVNGESGYFSIDLEAYGREDEPCSRCGSLIKREAFANRSSFRCRNCQRPPRAFGSDIPRSKGLARARSHT</sequence>
<evidence type="ECO:0000256" key="6">
    <source>
        <dbReference type="ARBA" id="ARBA00022763"/>
    </source>
</evidence>
<dbReference type="GO" id="GO:0008270">
    <property type="term" value="F:zinc ion binding"/>
    <property type="evidence" value="ECO:0007669"/>
    <property type="project" value="UniProtKB-KW"/>
</dbReference>
<evidence type="ECO:0000259" key="17">
    <source>
        <dbReference type="PROSITE" id="PS51068"/>
    </source>
</evidence>
<keyword evidence="14" id="KW-0326">Glycosidase</keyword>
<dbReference type="AlphaFoldDB" id="A0A6J5ZNY7"/>
<reference evidence="18" key="1">
    <citation type="submission" date="2020-05" db="EMBL/GenBank/DDBJ databases">
        <authorList>
            <person name="Chiriac C."/>
            <person name="Salcher M."/>
            <person name="Ghai R."/>
            <person name="Kavagutti S V."/>
        </authorList>
    </citation>
    <scope>NUCLEOTIDE SEQUENCE</scope>
</reference>
<dbReference type="Pfam" id="PF06827">
    <property type="entry name" value="zf-FPG_IleRS"/>
    <property type="match status" value="1"/>
</dbReference>
<protein>
    <submittedName>
        <fullName evidence="18">Unannotated protein</fullName>
    </submittedName>
</protein>
<evidence type="ECO:0000313" key="18">
    <source>
        <dbReference type="EMBL" id="CAB4343036.1"/>
    </source>
</evidence>
<comment type="similarity">
    <text evidence="3">Belongs to the FPG family.</text>
</comment>
<evidence type="ECO:0000256" key="2">
    <source>
        <dbReference type="ARBA" id="ARBA00001947"/>
    </source>
</evidence>
<dbReference type="SUPFAM" id="SSF57716">
    <property type="entry name" value="Glucocorticoid receptor-like (DNA-binding domain)"/>
    <property type="match status" value="1"/>
</dbReference>
<dbReference type="InterPro" id="IPR020629">
    <property type="entry name" value="FPG_Glyclase"/>
</dbReference>
<dbReference type="NCBIfam" id="NF002211">
    <property type="entry name" value="PRK01103.1"/>
    <property type="match status" value="1"/>
</dbReference>
<comment type="subunit">
    <text evidence="4">Monomer.</text>
</comment>
<feature type="domain" description="Formamidopyrimidine-DNA glycosylase catalytic" evidence="17">
    <location>
        <begin position="2"/>
        <end position="118"/>
    </location>
</feature>
<accession>A0A6J5ZNY7</accession>
<dbReference type="InterPro" id="IPR000214">
    <property type="entry name" value="Znf_DNA_glyclase/AP_lyase"/>
</dbReference>
<evidence type="ECO:0000259" key="16">
    <source>
        <dbReference type="PROSITE" id="PS51066"/>
    </source>
</evidence>
<keyword evidence="9" id="KW-0862">Zinc</keyword>
<dbReference type="SMART" id="SM01232">
    <property type="entry name" value="H2TH"/>
    <property type="match status" value="1"/>
</dbReference>
<dbReference type="InterPro" id="IPR012319">
    <property type="entry name" value="FPG_cat"/>
</dbReference>
<keyword evidence="7" id="KW-0863">Zinc-finger</keyword>
<organism evidence="18">
    <name type="scientific">freshwater metagenome</name>
    <dbReference type="NCBI Taxonomy" id="449393"/>
    <lineage>
        <taxon>unclassified sequences</taxon>
        <taxon>metagenomes</taxon>
        <taxon>ecological metagenomes</taxon>
    </lineage>
</organism>
<dbReference type="HAMAP" id="MF_00103">
    <property type="entry name" value="Fapy_DNA_glycosyl"/>
    <property type="match status" value="1"/>
</dbReference>
<evidence type="ECO:0000256" key="15">
    <source>
        <dbReference type="ARBA" id="ARBA00044632"/>
    </source>
</evidence>
<dbReference type="InterPro" id="IPR035937">
    <property type="entry name" value="FPG_N"/>
</dbReference>
<dbReference type="SUPFAM" id="SSF81624">
    <property type="entry name" value="N-terminal domain of MutM-like DNA repair proteins"/>
    <property type="match status" value="1"/>
</dbReference>
<dbReference type="PANTHER" id="PTHR22993">
    <property type="entry name" value="FORMAMIDOPYRIMIDINE-DNA GLYCOSYLASE"/>
    <property type="match status" value="1"/>
</dbReference>
<keyword evidence="12" id="KW-0456">Lyase</keyword>
<evidence type="ECO:0000256" key="11">
    <source>
        <dbReference type="ARBA" id="ARBA00023204"/>
    </source>
</evidence>
<evidence type="ECO:0000256" key="3">
    <source>
        <dbReference type="ARBA" id="ARBA00009409"/>
    </source>
</evidence>
<dbReference type="Gene3D" id="3.20.190.10">
    <property type="entry name" value="MutM-like, N-terminal"/>
    <property type="match status" value="1"/>
</dbReference>
<evidence type="ECO:0000256" key="10">
    <source>
        <dbReference type="ARBA" id="ARBA00023125"/>
    </source>
</evidence>
<evidence type="ECO:0000256" key="14">
    <source>
        <dbReference type="ARBA" id="ARBA00023295"/>
    </source>
</evidence>
<keyword evidence="8" id="KW-0378">Hydrolase</keyword>
<dbReference type="Gene3D" id="1.10.8.50">
    <property type="match status" value="1"/>
</dbReference>
<dbReference type="SMART" id="SM00898">
    <property type="entry name" value="Fapy_DNA_glyco"/>
    <property type="match status" value="1"/>
</dbReference>
<dbReference type="InterPro" id="IPR010663">
    <property type="entry name" value="Znf_FPG/IleRS"/>
</dbReference>
<dbReference type="GO" id="GO:0003684">
    <property type="term" value="F:damaged DNA binding"/>
    <property type="evidence" value="ECO:0007669"/>
    <property type="project" value="InterPro"/>
</dbReference>
<evidence type="ECO:0000256" key="1">
    <source>
        <dbReference type="ARBA" id="ARBA00001668"/>
    </source>
</evidence>
<name>A0A6J5ZNY7_9ZZZZ</name>
<evidence type="ECO:0000256" key="7">
    <source>
        <dbReference type="ARBA" id="ARBA00022771"/>
    </source>
</evidence>
<evidence type="ECO:0000256" key="5">
    <source>
        <dbReference type="ARBA" id="ARBA00022723"/>
    </source>
</evidence>
<proteinExistence type="inferred from homology"/>
<keyword evidence="5" id="KW-0479">Metal-binding</keyword>
<evidence type="ECO:0000256" key="4">
    <source>
        <dbReference type="ARBA" id="ARBA00011245"/>
    </source>
</evidence>
<dbReference type="SUPFAM" id="SSF46946">
    <property type="entry name" value="S13-like H2TH domain"/>
    <property type="match status" value="1"/>
</dbReference>
<keyword evidence="6" id="KW-0227">DNA damage</keyword>
<dbReference type="GO" id="GO:0034039">
    <property type="term" value="F:8-oxo-7,8-dihydroguanine DNA N-glycosylase activity"/>
    <property type="evidence" value="ECO:0007669"/>
    <property type="project" value="TreeGrafter"/>
</dbReference>
<evidence type="ECO:0000256" key="8">
    <source>
        <dbReference type="ARBA" id="ARBA00022801"/>
    </source>
</evidence>
<dbReference type="InterPro" id="IPR010979">
    <property type="entry name" value="Ribosomal_uS13-like_H2TH"/>
</dbReference>
<dbReference type="PROSITE" id="PS51066">
    <property type="entry name" value="ZF_FPG_2"/>
    <property type="match status" value="1"/>
</dbReference>
<comment type="catalytic activity">
    <reaction evidence="1">
        <text>Hydrolysis of DNA containing ring-opened 7-methylguanine residues, releasing 2,6-diamino-4-hydroxy-5-(N-methyl)formamidopyrimidine.</text>
        <dbReference type="EC" id="3.2.2.23"/>
    </reaction>
</comment>